<evidence type="ECO:0000313" key="2">
    <source>
        <dbReference type="Proteomes" id="UP001281410"/>
    </source>
</evidence>
<dbReference type="Proteomes" id="UP001281410">
    <property type="component" value="Unassembled WGS sequence"/>
</dbReference>
<organism evidence="1 2">
    <name type="scientific">Dipteronia sinensis</name>
    <dbReference type="NCBI Taxonomy" id="43782"/>
    <lineage>
        <taxon>Eukaryota</taxon>
        <taxon>Viridiplantae</taxon>
        <taxon>Streptophyta</taxon>
        <taxon>Embryophyta</taxon>
        <taxon>Tracheophyta</taxon>
        <taxon>Spermatophyta</taxon>
        <taxon>Magnoliopsida</taxon>
        <taxon>eudicotyledons</taxon>
        <taxon>Gunneridae</taxon>
        <taxon>Pentapetalae</taxon>
        <taxon>rosids</taxon>
        <taxon>malvids</taxon>
        <taxon>Sapindales</taxon>
        <taxon>Sapindaceae</taxon>
        <taxon>Hippocastanoideae</taxon>
        <taxon>Acereae</taxon>
        <taxon>Dipteronia</taxon>
    </lineage>
</organism>
<proteinExistence type="predicted"/>
<name>A0AAE0B6M8_9ROSI</name>
<comment type="caution">
    <text evidence="1">The sequence shown here is derived from an EMBL/GenBank/DDBJ whole genome shotgun (WGS) entry which is preliminary data.</text>
</comment>
<gene>
    <name evidence="1" type="ORF">Dsin_002158</name>
</gene>
<dbReference type="AlphaFoldDB" id="A0AAE0B6M8"/>
<keyword evidence="2" id="KW-1185">Reference proteome</keyword>
<reference evidence="1" key="1">
    <citation type="journal article" date="2023" name="Plant J.">
        <title>Genome sequences and population genomics provide insights into the demographic history, inbreeding, and mutation load of two 'living fossil' tree species of Dipteronia.</title>
        <authorList>
            <person name="Feng Y."/>
            <person name="Comes H.P."/>
            <person name="Chen J."/>
            <person name="Zhu S."/>
            <person name="Lu R."/>
            <person name="Zhang X."/>
            <person name="Li P."/>
            <person name="Qiu J."/>
            <person name="Olsen K.M."/>
            <person name="Qiu Y."/>
        </authorList>
    </citation>
    <scope>NUCLEOTIDE SEQUENCE</scope>
    <source>
        <strain evidence="1">NBL</strain>
    </source>
</reference>
<accession>A0AAE0B6M8</accession>
<dbReference type="EMBL" id="JANJYJ010000001">
    <property type="protein sequence ID" value="KAK3230277.1"/>
    <property type="molecule type" value="Genomic_DNA"/>
</dbReference>
<evidence type="ECO:0000313" key="1">
    <source>
        <dbReference type="EMBL" id="KAK3230277.1"/>
    </source>
</evidence>
<protein>
    <submittedName>
        <fullName evidence="1">Uncharacterized protein</fullName>
    </submittedName>
</protein>
<sequence>MCCRRSVMRVTVEDGGFFSVTVCFFPKGVFRAYTFAVYRCSFWSDHEVYGNISGQLVNWSKSSIYFGYSVSLNQIRRLQSLVGMHIGQLPFSYLEVSLCCDSCEETKLIRVAWNRCCRPHSQVGLGLTDLGLLNDSLLKKLTWKFMSSKGFPYSFLPERLSTGDCLYRAEFQLASRCSVYGVSSELADNLFL</sequence>